<dbReference type="InterPro" id="IPR013320">
    <property type="entry name" value="ConA-like_dom_sf"/>
</dbReference>
<dbReference type="AlphaFoldDB" id="A0A6I9RNH8"/>
<protein>
    <recommendedName>
        <fullName evidence="4">non-specific serine/threonine protein kinase</fullName>
        <ecNumber evidence="4">2.7.11.1</ecNumber>
    </recommendedName>
</protein>
<dbReference type="EC" id="2.7.11.1" evidence="4"/>
<dbReference type="InterPro" id="IPR050528">
    <property type="entry name" value="L-type_Lectin-RKs"/>
</dbReference>
<name>A0A6I9RNH8_ELAGV</name>
<dbReference type="InterPro" id="IPR011009">
    <property type="entry name" value="Kinase-like_dom_sf"/>
</dbReference>
<keyword evidence="13" id="KW-0067">ATP-binding</keyword>
<dbReference type="PROSITE" id="PS00108">
    <property type="entry name" value="PROTEIN_KINASE_ST"/>
    <property type="match status" value="1"/>
</dbReference>
<feature type="transmembrane region" description="Helical" evidence="21">
    <location>
        <begin position="292"/>
        <end position="316"/>
    </location>
</feature>
<dbReference type="PROSITE" id="PS00307">
    <property type="entry name" value="LECTIN_LEGUME_BETA"/>
    <property type="match status" value="1"/>
</dbReference>
<keyword evidence="5" id="KW-1003">Cell membrane</keyword>
<evidence type="ECO:0000313" key="25">
    <source>
        <dbReference type="RefSeq" id="XP_010929872.1"/>
    </source>
</evidence>
<comment type="similarity">
    <text evidence="3">In the C-terminal section; belongs to the protein kinase superfamily. Ser/Thr protein kinase family.</text>
</comment>
<dbReference type="GO" id="GO:0005524">
    <property type="term" value="F:ATP binding"/>
    <property type="evidence" value="ECO:0007669"/>
    <property type="project" value="UniProtKB-KW"/>
</dbReference>
<evidence type="ECO:0000256" key="3">
    <source>
        <dbReference type="ARBA" id="ARBA00010217"/>
    </source>
</evidence>
<dbReference type="InParanoid" id="A0A6I9RNH8"/>
<keyword evidence="9 22" id="KW-0732">Signal</keyword>
<dbReference type="GO" id="GO:0030246">
    <property type="term" value="F:carbohydrate binding"/>
    <property type="evidence" value="ECO:0007669"/>
    <property type="project" value="UniProtKB-KW"/>
</dbReference>
<evidence type="ECO:0000256" key="16">
    <source>
        <dbReference type="ARBA" id="ARBA00023170"/>
    </source>
</evidence>
<dbReference type="KEGG" id="egu:105051235"/>
<evidence type="ECO:0000256" key="1">
    <source>
        <dbReference type="ARBA" id="ARBA00004251"/>
    </source>
</evidence>
<feature type="domain" description="Protein kinase" evidence="23">
    <location>
        <begin position="358"/>
        <end position="655"/>
    </location>
</feature>
<dbReference type="GO" id="GO:0005886">
    <property type="term" value="C:plasma membrane"/>
    <property type="evidence" value="ECO:0007669"/>
    <property type="project" value="UniProtKB-SubCell"/>
</dbReference>
<keyword evidence="14 21" id="KW-1133">Transmembrane helix</keyword>
<evidence type="ECO:0000313" key="24">
    <source>
        <dbReference type="Proteomes" id="UP000504607"/>
    </source>
</evidence>
<dbReference type="GO" id="GO:0004674">
    <property type="term" value="F:protein serine/threonine kinase activity"/>
    <property type="evidence" value="ECO:0007669"/>
    <property type="project" value="UniProtKB-KW"/>
</dbReference>
<keyword evidence="12 25" id="KW-0418">Kinase</keyword>
<keyword evidence="24" id="KW-1185">Reference proteome</keyword>
<dbReference type="CDD" id="cd06899">
    <property type="entry name" value="lectin_legume_LecRK_Arcelin_ConA"/>
    <property type="match status" value="1"/>
</dbReference>
<evidence type="ECO:0000256" key="6">
    <source>
        <dbReference type="ARBA" id="ARBA00022527"/>
    </source>
</evidence>
<evidence type="ECO:0000256" key="18">
    <source>
        <dbReference type="ARBA" id="ARBA00047899"/>
    </source>
</evidence>
<evidence type="ECO:0000256" key="12">
    <source>
        <dbReference type="ARBA" id="ARBA00022777"/>
    </source>
</evidence>
<dbReference type="InterPro" id="IPR000719">
    <property type="entry name" value="Prot_kinase_dom"/>
</dbReference>
<evidence type="ECO:0000256" key="17">
    <source>
        <dbReference type="ARBA" id="ARBA00023180"/>
    </source>
</evidence>
<dbReference type="InterPro" id="IPR019825">
    <property type="entry name" value="Lectin_legB_Mn/Ca_BS"/>
</dbReference>
<dbReference type="SUPFAM" id="SSF49899">
    <property type="entry name" value="Concanavalin A-like lectins/glucanases"/>
    <property type="match status" value="1"/>
</dbReference>
<feature type="compositionally biased region" description="Low complexity" evidence="20">
    <location>
        <begin position="654"/>
        <end position="669"/>
    </location>
</feature>
<feature type="signal peptide" evidence="22">
    <location>
        <begin position="1"/>
        <end position="20"/>
    </location>
</feature>
<evidence type="ECO:0000256" key="22">
    <source>
        <dbReference type="SAM" id="SignalP"/>
    </source>
</evidence>
<dbReference type="InterPro" id="IPR008271">
    <property type="entry name" value="Ser/Thr_kinase_AS"/>
</dbReference>
<dbReference type="InterPro" id="IPR001220">
    <property type="entry name" value="Legume_lectin_dom"/>
</dbReference>
<evidence type="ECO:0000256" key="2">
    <source>
        <dbReference type="ARBA" id="ARBA00008536"/>
    </source>
</evidence>
<keyword evidence="15 21" id="KW-0472">Membrane</keyword>
<sequence>MKQRILAAVIHLLSLSAISAAVDFLFNSFNTSDLLLVGDARVDSSVLRLTNDSNYYSIGRAFFPSRLHLSTAPNRTLSSFSTSFVFSILPDIPSSPGFGLAFVLSNSTSPPGAISGQYFGIFSNSTRQSPAPLLAVEFDTGQNPEFNDPDGNHVGIDLNFIQSAKTHSAGYYRNGSSGLEFIPLDMRSGKNIRAWIEFDGPQFQINVTIAAAEDPRPPQPLISYTDPQIANYVSPEMFVGFSASKVKWVEAQRILAWSLSDTGGAARELNTSNLPVFLPQSSSSSSSPSPGLIAGVSCASVALAILVLSSGFYYYYRKKRAKIREEGKEEDEEDEEWELKYWPRRFCYEDLSNATDGFSKERLLGIGGFGKVYKGALPVSISRGIEGGGGGEAEEVEEVAVKCVSHDSKQGLREFMAEISSIGRLQHRSLVPLRGWCRKGNELMLVYGYMPNGNLSQWIFDEGRRETMGWVARRRVLADVAEGLQYLHQGWEQVVLHRDVKSSNILLDGEMRGRLGDFGLAKLYERGAAPSNTRVVGTLGYLAPELALAATPTVASDVYSFGVVVLEAACGRRPIERAARVEDEDWVLVEWVREMYAEGRLVEVAEKRMEFREEEMELVLKLGLACCHPEPEKRPAMSEVVALLLAAEGPGNPATDSAPISLSSSAAAD</sequence>
<evidence type="ECO:0000256" key="15">
    <source>
        <dbReference type="ARBA" id="ARBA00023136"/>
    </source>
</evidence>
<evidence type="ECO:0000256" key="14">
    <source>
        <dbReference type="ARBA" id="ARBA00022989"/>
    </source>
</evidence>
<evidence type="ECO:0000256" key="20">
    <source>
        <dbReference type="SAM" id="MobiDB-lite"/>
    </source>
</evidence>
<proteinExistence type="inferred from homology"/>
<dbReference type="PANTHER" id="PTHR27007">
    <property type="match status" value="1"/>
</dbReference>
<dbReference type="Gene3D" id="3.30.200.20">
    <property type="entry name" value="Phosphorylase Kinase, domain 1"/>
    <property type="match status" value="1"/>
</dbReference>
<dbReference type="Pfam" id="PF00139">
    <property type="entry name" value="Lectin_legB"/>
    <property type="match status" value="1"/>
</dbReference>
<evidence type="ECO:0000256" key="10">
    <source>
        <dbReference type="ARBA" id="ARBA00022734"/>
    </source>
</evidence>
<evidence type="ECO:0000256" key="19">
    <source>
        <dbReference type="ARBA" id="ARBA00048679"/>
    </source>
</evidence>
<comment type="similarity">
    <text evidence="2">In the N-terminal section; belongs to the leguminous lectin family.</text>
</comment>
<keyword evidence="16 25" id="KW-0675">Receptor</keyword>
<dbReference type="Proteomes" id="UP000504607">
    <property type="component" value="Chromosome 9"/>
</dbReference>
<keyword evidence="17" id="KW-0325">Glycoprotein</keyword>
<evidence type="ECO:0000256" key="11">
    <source>
        <dbReference type="ARBA" id="ARBA00022741"/>
    </source>
</evidence>
<feature type="chain" id="PRO_5027069365" description="non-specific serine/threonine protein kinase" evidence="22">
    <location>
        <begin position="21"/>
        <end position="669"/>
    </location>
</feature>
<dbReference type="PROSITE" id="PS50011">
    <property type="entry name" value="PROTEIN_KINASE_DOM"/>
    <property type="match status" value="1"/>
</dbReference>
<organism evidence="24 25">
    <name type="scientific">Elaeis guineensis var. tenera</name>
    <name type="common">Oil palm</name>
    <dbReference type="NCBI Taxonomy" id="51953"/>
    <lineage>
        <taxon>Eukaryota</taxon>
        <taxon>Viridiplantae</taxon>
        <taxon>Streptophyta</taxon>
        <taxon>Embryophyta</taxon>
        <taxon>Tracheophyta</taxon>
        <taxon>Spermatophyta</taxon>
        <taxon>Magnoliopsida</taxon>
        <taxon>Liliopsida</taxon>
        <taxon>Arecaceae</taxon>
        <taxon>Arecoideae</taxon>
        <taxon>Cocoseae</taxon>
        <taxon>Elaeidinae</taxon>
        <taxon>Elaeis</taxon>
    </lineage>
</organism>
<keyword evidence="7" id="KW-0808">Transferase</keyword>
<dbReference type="SUPFAM" id="SSF56112">
    <property type="entry name" value="Protein kinase-like (PK-like)"/>
    <property type="match status" value="1"/>
</dbReference>
<dbReference type="Gene3D" id="1.10.510.10">
    <property type="entry name" value="Transferase(Phosphotransferase) domain 1"/>
    <property type="match status" value="1"/>
</dbReference>
<dbReference type="FunFam" id="2.60.120.200:FF:000086">
    <property type="entry name" value="L-type lectin-domain containing receptor kinase S.4"/>
    <property type="match status" value="1"/>
</dbReference>
<feature type="region of interest" description="Disordered" evidence="20">
    <location>
        <begin position="650"/>
        <end position="669"/>
    </location>
</feature>
<keyword evidence="6" id="KW-0723">Serine/threonine-protein kinase</keyword>
<evidence type="ECO:0000256" key="7">
    <source>
        <dbReference type="ARBA" id="ARBA00022679"/>
    </source>
</evidence>
<dbReference type="FunFam" id="1.10.510.10:FF:000108">
    <property type="entry name" value="L-type lectin-domain containing receptor kinase S.4"/>
    <property type="match status" value="1"/>
</dbReference>
<dbReference type="Gene3D" id="2.60.120.200">
    <property type="match status" value="1"/>
</dbReference>
<comment type="catalytic activity">
    <reaction evidence="19">
        <text>L-seryl-[protein] + ATP = O-phospho-L-seryl-[protein] + ADP + H(+)</text>
        <dbReference type="Rhea" id="RHEA:17989"/>
        <dbReference type="Rhea" id="RHEA-COMP:9863"/>
        <dbReference type="Rhea" id="RHEA-COMP:11604"/>
        <dbReference type="ChEBI" id="CHEBI:15378"/>
        <dbReference type="ChEBI" id="CHEBI:29999"/>
        <dbReference type="ChEBI" id="CHEBI:30616"/>
        <dbReference type="ChEBI" id="CHEBI:83421"/>
        <dbReference type="ChEBI" id="CHEBI:456216"/>
        <dbReference type="EC" id="2.7.11.1"/>
    </reaction>
</comment>
<dbReference type="OrthoDB" id="771983at2759"/>
<evidence type="ECO:0000256" key="21">
    <source>
        <dbReference type="SAM" id="Phobius"/>
    </source>
</evidence>
<dbReference type="RefSeq" id="XP_010929872.1">
    <property type="nucleotide sequence ID" value="XM_010931570.3"/>
</dbReference>
<dbReference type="GeneID" id="105051235"/>
<evidence type="ECO:0000259" key="23">
    <source>
        <dbReference type="PROSITE" id="PS50011"/>
    </source>
</evidence>
<keyword evidence="11" id="KW-0547">Nucleotide-binding</keyword>
<keyword evidence="8 21" id="KW-0812">Transmembrane</keyword>
<comment type="subcellular location">
    <subcellularLocation>
        <location evidence="1">Cell membrane</location>
        <topology evidence="1">Single-pass type I membrane protein</topology>
    </subcellularLocation>
</comment>
<keyword evidence="10" id="KW-0430">Lectin</keyword>
<evidence type="ECO:0000256" key="13">
    <source>
        <dbReference type="ARBA" id="ARBA00022840"/>
    </source>
</evidence>
<evidence type="ECO:0000256" key="8">
    <source>
        <dbReference type="ARBA" id="ARBA00022692"/>
    </source>
</evidence>
<dbReference type="GO" id="GO:0002229">
    <property type="term" value="P:defense response to oomycetes"/>
    <property type="evidence" value="ECO:0007669"/>
    <property type="project" value="UniProtKB-ARBA"/>
</dbReference>
<reference evidence="25" key="1">
    <citation type="submission" date="2025-08" db="UniProtKB">
        <authorList>
            <consortium name="RefSeq"/>
        </authorList>
    </citation>
    <scope>IDENTIFICATION</scope>
</reference>
<accession>A0A6I9RNH8</accession>
<dbReference type="SMART" id="SM00220">
    <property type="entry name" value="S_TKc"/>
    <property type="match status" value="1"/>
</dbReference>
<dbReference type="Pfam" id="PF00069">
    <property type="entry name" value="Pkinase"/>
    <property type="match status" value="1"/>
</dbReference>
<evidence type="ECO:0000256" key="4">
    <source>
        <dbReference type="ARBA" id="ARBA00012513"/>
    </source>
</evidence>
<evidence type="ECO:0000256" key="9">
    <source>
        <dbReference type="ARBA" id="ARBA00022729"/>
    </source>
</evidence>
<gene>
    <name evidence="25" type="primary">LOC105051235</name>
</gene>
<comment type="catalytic activity">
    <reaction evidence="18">
        <text>L-threonyl-[protein] + ATP = O-phospho-L-threonyl-[protein] + ADP + H(+)</text>
        <dbReference type="Rhea" id="RHEA:46608"/>
        <dbReference type="Rhea" id="RHEA-COMP:11060"/>
        <dbReference type="Rhea" id="RHEA-COMP:11605"/>
        <dbReference type="ChEBI" id="CHEBI:15378"/>
        <dbReference type="ChEBI" id="CHEBI:30013"/>
        <dbReference type="ChEBI" id="CHEBI:30616"/>
        <dbReference type="ChEBI" id="CHEBI:61977"/>
        <dbReference type="ChEBI" id="CHEBI:456216"/>
        <dbReference type="EC" id="2.7.11.1"/>
    </reaction>
</comment>
<evidence type="ECO:0000256" key="5">
    <source>
        <dbReference type="ARBA" id="ARBA00022475"/>
    </source>
</evidence>
<dbReference type="GO" id="GO:0042742">
    <property type="term" value="P:defense response to bacterium"/>
    <property type="evidence" value="ECO:0007669"/>
    <property type="project" value="UniProtKB-ARBA"/>
</dbReference>